<protein>
    <submittedName>
        <fullName evidence="2">Carboxylesterase family protein</fullName>
    </submittedName>
</protein>
<accession>A0A179F983</accession>
<dbReference type="Gene3D" id="3.40.50.1820">
    <property type="entry name" value="alpha/beta hydrolase"/>
    <property type="match status" value="1"/>
</dbReference>
<organism evidence="2 3">
    <name type="scientific">Pochonia chlamydosporia 170</name>
    <dbReference type="NCBI Taxonomy" id="1380566"/>
    <lineage>
        <taxon>Eukaryota</taxon>
        <taxon>Fungi</taxon>
        <taxon>Dikarya</taxon>
        <taxon>Ascomycota</taxon>
        <taxon>Pezizomycotina</taxon>
        <taxon>Sordariomycetes</taxon>
        <taxon>Hypocreomycetidae</taxon>
        <taxon>Hypocreales</taxon>
        <taxon>Clavicipitaceae</taxon>
        <taxon>Pochonia</taxon>
    </lineage>
</organism>
<dbReference type="Proteomes" id="UP000078397">
    <property type="component" value="Unassembled WGS sequence"/>
</dbReference>
<sequence length="307" mass="33186">MGVSSGGGSVMHQLTAYGGLKPVAFQRAIPQSSGFVPTPGTQIQEETYAKFLSNLNVSSIEAARTLPSNELLVANAKQVGDSFWGTFTFGPVVDNDFVPGPAAKLLMQGSYAKHVAILSSHTANEGLVFTDPRSAGNNTHLRIQLRDILPTISEENQDFVLEKLYPPVYNGSKPWKDPIGRVMTLIGELALTCNTNAMAKYAQLHGTPAFHFDFSVPPALHGDDQPYTFARGSVPGMDPEIASIIQNAIAGFVMRGIPARSPITKASVVPAYGSENKVLNLAVHDTAAVKDPESNERCEWWHKALYY</sequence>
<dbReference type="KEGG" id="pchm:VFPPC_07428"/>
<dbReference type="GeneID" id="28850281"/>
<dbReference type="InterPro" id="IPR002018">
    <property type="entry name" value="CarbesteraseB"/>
</dbReference>
<proteinExistence type="predicted"/>
<feature type="domain" description="Carboxylesterase type B" evidence="1">
    <location>
        <begin position="2"/>
        <end position="301"/>
    </location>
</feature>
<dbReference type="InterPro" id="IPR029058">
    <property type="entry name" value="AB_hydrolase_fold"/>
</dbReference>
<dbReference type="AlphaFoldDB" id="A0A179F983"/>
<dbReference type="Pfam" id="PF00135">
    <property type="entry name" value="COesterase"/>
    <property type="match status" value="1"/>
</dbReference>
<reference evidence="2 3" key="1">
    <citation type="journal article" date="2016" name="PLoS Pathog.">
        <title>Biosynthesis of antibiotic leucinostatins in bio-control fungus Purpureocillium lilacinum and their inhibition on phytophthora revealed by genome mining.</title>
        <authorList>
            <person name="Wang G."/>
            <person name="Liu Z."/>
            <person name="Lin R."/>
            <person name="Li E."/>
            <person name="Mao Z."/>
            <person name="Ling J."/>
            <person name="Yang Y."/>
            <person name="Yin W.B."/>
            <person name="Xie B."/>
        </authorList>
    </citation>
    <scope>NUCLEOTIDE SEQUENCE [LARGE SCALE GENOMIC DNA]</scope>
    <source>
        <strain evidence="2">170</strain>
    </source>
</reference>
<dbReference type="EMBL" id="LSBJ02000007">
    <property type="protein sequence ID" value="OAQ61841.2"/>
    <property type="molecule type" value="Genomic_DNA"/>
</dbReference>
<keyword evidence="3" id="KW-1185">Reference proteome</keyword>
<dbReference type="SUPFAM" id="SSF53474">
    <property type="entry name" value="alpha/beta-Hydrolases"/>
    <property type="match status" value="1"/>
</dbReference>
<evidence type="ECO:0000259" key="1">
    <source>
        <dbReference type="Pfam" id="PF00135"/>
    </source>
</evidence>
<dbReference type="PANTHER" id="PTHR11559">
    <property type="entry name" value="CARBOXYLESTERASE"/>
    <property type="match status" value="1"/>
</dbReference>
<dbReference type="RefSeq" id="XP_018139545.2">
    <property type="nucleotide sequence ID" value="XM_018286287.2"/>
</dbReference>
<dbReference type="OrthoDB" id="408631at2759"/>
<dbReference type="InterPro" id="IPR050309">
    <property type="entry name" value="Type-B_Carboxylest/Lipase"/>
</dbReference>
<evidence type="ECO:0000313" key="3">
    <source>
        <dbReference type="Proteomes" id="UP000078397"/>
    </source>
</evidence>
<comment type="caution">
    <text evidence="2">The sequence shown here is derived from an EMBL/GenBank/DDBJ whole genome shotgun (WGS) entry which is preliminary data.</text>
</comment>
<gene>
    <name evidence="2" type="ORF">VFPPC_07428</name>
</gene>
<evidence type="ECO:0000313" key="2">
    <source>
        <dbReference type="EMBL" id="OAQ61841.2"/>
    </source>
</evidence>
<dbReference type="STRING" id="1380566.A0A179F983"/>
<name>A0A179F983_METCM</name>